<dbReference type="AlphaFoldDB" id="A0A6S7L846"/>
<dbReference type="EMBL" id="CACRXK020019820">
    <property type="protein sequence ID" value="CAB4034102.1"/>
    <property type="molecule type" value="Genomic_DNA"/>
</dbReference>
<dbReference type="OrthoDB" id="2425134at2759"/>
<dbReference type="PANTHER" id="PTHR31511">
    <property type="entry name" value="PROTEIN CBG23764"/>
    <property type="match status" value="1"/>
</dbReference>
<keyword evidence="2" id="KW-0548">Nucleotidyltransferase</keyword>
<evidence type="ECO:0000256" key="1">
    <source>
        <dbReference type="SAM" id="MobiDB-lite"/>
    </source>
</evidence>
<keyword evidence="2" id="KW-0808">Transferase</keyword>
<sequence>MDNFRKFSEPSLPPRKGFYSSLTDEDITDEDYEHAKKVWKSFNMKTVRDYHDLYLKVDVLLLADIMERFREICMENYKLDPAWYYTSPGLAWDACLKVTRVCLDLISDPVMFNFVEKAKRELEEQLEKELEEPMEEKVLEEKKKVEKPKGPTPGMTKMDRPNPCTIS</sequence>
<keyword evidence="2" id="KW-0695">RNA-directed DNA polymerase</keyword>
<comment type="caution">
    <text evidence="2">The sequence shown here is derived from an EMBL/GenBank/DDBJ whole genome shotgun (WGS) entry which is preliminary data.</text>
</comment>
<dbReference type="GO" id="GO:0003964">
    <property type="term" value="F:RNA-directed DNA polymerase activity"/>
    <property type="evidence" value="ECO:0007669"/>
    <property type="project" value="UniProtKB-KW"/>
</dbReference>
<reference evidence="2" key="1">
    <citation type="submission" date="2020-04" db="EMBL/GenBank/DDBJ databases">
        <authorList>
            <person name="Alioto T."/>
            <person name="Alioto T."/>
            <person name="Gomez Garrido J."/>
        </authorList>
    </citation>
    <scope>NUCLEOTIDE SEQUENCE</scope>
    <source>
        <strain evidence="2">A484AB</strain>
    </source>
</reference>
<dbReference type="PANTHER" id="PTHR31511:SF12">
    <property type="entry name" value="RHO TERMINATION FACTOR N-TERMINAL DOMAIN-CONTAINING PROTEIN"/>
    <property type="match status" value="1"/>
</dbReference>
<accession>A0A6S7L846</accession>
<dbReference type="Proteomes" id="UP001152795">
    <property type="component" value="Unassembled WGS sequence"/>
</dbReference>
<keyword evidence="3" id="KW-1185">Reference proteome</keyword>
<protein>
    <submittedName>
        <fullName evidence="2">RNA-directed DNA polymerase from mobile element jockey</fullName>
    </submittedName>
</protein>
<evidence type="ECO:0000313" key="2">
    <source>
        <dbReference type="EMBL" id="CAB4034102.1"/>
    </source>
</evidence>
<evidence type="ECO:0000313" key="3">
    <source>
        <dbReference type="Proteomes" id="UP001152795"/>
    </source>
</evidence>
<organism evidence="2 3">
    <name type="scientific">Paramuricea clavata</name>
    <name type="common">Red gorgonian</name>
    <name type="synonym">Violescent sea-whip</name>
    <dbReference type="NCBI Taxonomy" id="317549"/>
    <lineage>
        <taxon>Eukaryota</taxon>
        <taxon>Metazoa</taxon>
        <taxon>Cnidaria</taxon>
        <taxon>Anthozoa</taxon>
        <taxon>Octocorallia</taxon>
        <taxon>Malacalcyonacea</taxon>
        <taxon>Plexauridae</taxon>
        <taxon>Paramuricea</taxon>
    </lineage>
</organism>
<feature type="region of interest" description="Disordered" evidence="1">
    <location>
        <begin position="127"/>
        <end position="167"/>
    </location>
</feature>
<feature type="compositionally biased region" description="Basic and acidic residues" evidence="1">
    <location>
        <begin position="135"/>
        <end position="149"/>
    </location>
</feature>
<gene>
    <name evidence="2" type="ORF">PACLA_8A050580</name>
</gene>
<name>A0A6S7L846_PARCT</name>
<proteinExistence type="predicted"/>